<accession>A0A2Z5IPZ1</accession>
<keyword evidence="1" id="KW-0472">Membrane</keyword>
<keyword evidence="1" id="KW-1133">Transmembrane helix</keyword>
<feature type="transmembrane region" description="Helical" evidence="1">
    <location>
        <begin position="185"/>
        <end position="206"/>
    </location>
</feature>
<gene>
    <name evidence="2" type="ORF">DA803_00610</name>
</gene>
<dbReference type="Proteomes" id="UP000252477">
    <property type="component" value="Chromosome"/>
</dbReference>
<sequence length="216" mass="25662">MTATTITAVTPIVVSCAKDPNMVSIPNENRDKYQQIIKWFNEIALSDLDIQKFPQELSNFKQDEYYDTYLKKWNFGADDFNLAKEIDEEFIFNKNKGFYKKIQDNNLLNFFNRNFKIRLRVAKQNLNILLNISLIPISEYERVKNFNNRDYFLVKYYDNKSIFLSLGLFNLEIKEKSKELTTFELLSYIIPPLAIIAVIIYIVVAIQIKKRKQKRR</sequence>
<reference evidence="3" key="1">
    <citation type="journal article" date="2018" name="Microbiol. Resour. Announc.">
        <title>Complete Sequence and Annotation of the Mycoplasma phocidae Strain 105T Genome.</title>
        <authorList>
            <person name="Frasca S. Jr."/>
            <person name="Kutish G.F."/>
            <person name="Michaels D.L."/>
            <person name="Brown D.R."/>
        </authorList>
    </citation>
    <scope>NUCLEOTIDE SEQUENCE [LARGE SCALE GENOMIC DNA]</scope>
    <source>
        <strain evidence="3">105</strain>
    </source>
</reference>
<proteinExistence type="predicted"/>
<protein>
    <submittedName>
        <fullName evidence="2">Uncharacterized protein</fullName>
    </submittedName>
</protein>
<evidence type="ECO:0000313" key="3">
    <source>
        <dbReference type="Proteomes" id="UP000252477"/>
    </source>
</evidence>
<dbReference type="AlphaFoldDB" id="A0A2Z5IPZ1"/>
<dbReference type="EMBL" id="CP029295">
    <property type="protein sequence ID" value="AXE60597.1"/>
    <property type="molecule type" value="Genomic_DNA"/>
</dbReference>
<dbReference type="KEGG" id="mpho:DA803_00610"/>
<evidence type="ECO:0000256" key="1">
    <source>
        <dbReference type="SAM" id="Phobius"/>
    </source>
</evidence>
<keyword evidence="1" id="KW-0812">Transmembrane</keyword>
<evidence type="ECO:0000313" key="2">
    <source>
        <dbReference type="EMBL" id="AXE60597.1"/>
    </source>
</evidence>
<name>A0A2Z5IPZ1_9BACT</name>
<organism evidence="2 3">
    <name type="scientific">[Mycoplasma] phocae</name>
    <dbReference type="NCBI Taxonomy" id="142651"/>
    <lineage>
        <taxon>Bacteria</taxon>
        <taxon>Bacillati</taxon>
        <taxon>Mycoplasmatota</taxon>
        <taxon>Mycoplasmoidales</taxon>
        <taxon>Metamycoplasmataceae</taxon>
        <taxon>Metamycoplasma</taxon>
    </lineage>
</organism>
<keyword evidence="3" id="KW-1185">Reference proteome</keyword>